<feature type="chain" id="PRO_5005201626" description="Secreted protein" evidence="1">
    <location>
        <begin position="20"/>
        <end position="100"/>
    </location>
</feature>
<feature type="signal peptide" evidence="1">
    <location>
        <begin position="1"/>
        <end position="19"/>
    </location>
</feature>
<keyword evidence="3" id="KW-1185">Reference proteome</keyword>
<evidence type="ECO:0000313" key="2">
    <source>
        <dbReference type="EMBL" id="KLO05865.1"/>
    </source>
</evidence>
<keyword evidence="1" id="KW-0732">Signal</keyword>
<accession>A0A0H2R261</accession>
<dbReference type="Proteomes" id="UP000053477">
    <property type="component" value="Unassembled WGS sequence"/>
</dbReference>
<organism evidence="2 3">
    <name type="scientific">Schizopora paradoxa</name>
    <dbReference type="NCBI Taxonomy" id="27342"/>
    <lineage>
        <taxon>Eukaryota</taxon>
        <taxon>Fungi</taxon>
        <taxon>Dikarya</taxon>
        <taxon>Basidiomycota</taxon>
        <taxon>Agaricomycotina</taxon>
        <taxon>Agaricomycetes</taxon>
        <taxon>Hymenochaetales</taxon>
        <taxon>Schizoporaceae</taxon>
        <taxon>Schizopora</taxon>
    </lineage>
</organism>
<dbReference type="InParanoid" id="A0A0H2R261"/>
<protein>
    <recommendedName>
        <fullName evidence="4">Secreted protein</fullName>
    </recommendedName>
</protein>
<gene>
    <name evidence="2" type="ORF">SCHPADRAFT_910748</name>
</gene>
<evidence type="ECO:0000313" key="3">
    <source>
        <dbReference type="Proteomes" id="UP000053477"/>
    </source>
</evidence>
<dbReference type="AlphaFoldDB" id="A0A0H2R261"/>
<feature type="non-terminal residue" evidence="2">
    <location>
        <position position="100"/>
    </location>
</feature>
<evidence type="ECO:0008006" key="4">
    <source>
        <dbReference type="Google" id="ProtNLM"/>
    </source>
</evidence>
<name>A0A0H2R261_9AGAM</name>
<evidence type="ECO:0000256" key="1">
    <source>
        <dbReference type="SAM" id="SignalP"/>
    </source>
</evidence>
<reference evidence="2 3" key="1">
    <citation type="submission" date="2015-04" db="EMBL/GenBank/DDBJ databases">
        <title>Complete genome sequence of Schizopora paradoxa KUC8140, a cosmopolitan wood degrader in East Asia.</title>
        <authorList>
            <consortium name="DOE Joint Genome Institute"/>
            <person name="Min B."/>
            <person name="Park H."/>
            <person name="Jang Y."/>
            <person name="Kim J.-J."/>
            <person name="Kim K.H."/>
            <person name="Pangilinan J."/>
            <person name="Lipzen A."/>
            <person name="Riley R."/>
            <person name="Grigoriev I.V."/>
            <person name="Spatafora J.W."/>
            <person name="Choi I.-G."/>
        </authorList>
    </citation>
    <scope>NUCLEOTIDE SEQUENCE [LARGE SCALE GENOMIC DNA]</scope>
    <source>
        <strain evidence="2 3">KUC8140</strain>
    </source>
</reference>
<dbReference type="EMBL" id="KQ086260">
    <property type="protein sequence ID" value="KLO05865.1"/>
    <property type="molecule type" value="Genomic_DNA"/>
</dbReference>
<proteinExistence type="predicted"/>
<sequence>MRRPRPLACPLFCIKILMCQWGLPPSSDGLAVDLRSTDIRSGGLLEAHAPLESPSYPCAGVDLGLLTISSSLSRDHTSLQSGVVGSATRGGGLHSCLARA</sequence>